<proteinExistence type="inferred from homology"/>
<evidence type="ECO:0000256" key="1">
    <source>
        <dbReference type="ARBA" id="ARBA00005771"/>
    </source>
</evidence>
<comment type="caution">
    <text evidence="4">The sequence shown here is derived from an EMBL/GenBank/DDBJ whole genome shotgun (WGS) entry which is preliminary data.</text>
</comment>
<dbReference type="InterPro" id="IPR000863">
    <property type="entry name" value="Sulfotransferase_dom"/>
</dbReference>
<dbReference type="PANTHER" id="PTHR11783">
    <property type="entry name" value="SULFOTRANSFERASE SULT"/>
    <property type="match status" value="1"/>
</dbReference>
<reference evidence="4 5" key="1">
    <citation type="submission" date="2024-02" db="EMBL/GenBank/DDBJ databases">
        <title>Chromosome-scale genome assembly of the rough periwinkle Littorina saxatilis.</title>
        <authorList>
            <person name="De Jode A."/>
            <person name="Faria R."/>
            <person name="Formenti G."/>
            <person name="Sims Y."/>
            <person name="Smith T.P."/>
            <person name="Tracey A."/>
            <person name="Wood J.M.D."/>
            <person name="Zagrodzka Z.B."/>
            <person name="Johannesson K."/>
            <person name="Butlin R.K."/>
            <person name="Leder E.H."/>
        </authorList>
    </citation>
    <scope>NUCLEOTIDE SEQUENCE [LARGE SCALE GENOMIC DNA]</scope>
    <source>
        <strain evidence="4">Snail1</strain>
        <tissue evidence="4">Muscle</tissue>
    </source>
</reference>
<keyword evidence="2" id="KW-0808">Transferase</keyword>
<evidence type="ECO:0000313" key="4">
    <source>
        <dbReference type="EMBL" id="KAK7087998.1"/>
    </source>
</evidence>
<dbReference type="Pfam" id="PF00685">
    <property type="entry name" value="Sulfotransfer_1"/>
    <property type="match status" value="1"/>
</dbReference>
<sequence length="294" mass="33809">MAHNSNNRLEEDEPDGLSVVVDGVLFPKHFLTNRTMKEQLDCIRALEMREDDVIICAFPKSGTHWLWEVSCMLLTGKAEYETRAKEQVMLEAAQIQAVEQMTSPRVLNTHVPASMLPKQVKDKRVKVIHVYRNVKDVFTSLYFHFKQHPKREHLTLESLFTQSYFSPNNYNGNYFASLKTMDSFIKDNPDIPVFNVSFEDTKKDPVNTVSRLGEFLGVEASPELCADIARATSFSNMQQADTNKHHPQHMPPVRIYRKGEVGDWTNHLTVAQSERLDMDMKKLKGCSFSFTYTL</sequence>
<evidence type="ECO:0000256" key="2">
    <source>
        <dbReference type="ARBA" id="ARBA00022679"/>
    </source>
</evidence>
<accession>A0AAN9AJC3</accession>
<gene>
    <name evidence="4" type="ORF">V1264_021979</name>
</gene>
<feature type="domain" description="Sulfotransferase" evidence="3">
    <location>
        <begin position="51"/>
        <end position="282"/>
    </location>
</feature>
<evidence type="ECO:0000313" key="5">
    <source>
        <dbReference type="Proteomes" id="UP001374579"/>
    </source>
</evidence>
<organism evidence="4 5">
    <name type="scientific">Littorina saxatilis</name>
    <dbReference type="NCBI Taxonomy" id="31220"/>
    <lineage>
        <taxon>Eukaryota</taxon>
        <taxon>Metazoa</taxon>
        <taxon>Spiralia</taxon>
        <taxon>Lophotrochozoa</taxon>
        <taxon>Mollusca</taxon>
        <taxon>Gastropoda</taxon>
        <taxon>Caenogastropoda</taxon>
        <taxon>Littorinimorpha</taxon>
        <taxon>Littorinoidea</taxon>
        <taxon>Littorinidae</taxon>
        <taxon>Littorina</taxon>
    </lineage>
</organism>
<dbReference type="Proteomes" id="UP001374579">
    <property type="component" value="Unassembled WGS sequence"/>
</dbReference>
<name>A0AAN9AJC3_9CAEN</name>
<dbReference type="EMBL" id="JBAMIC010004070">
    <property type="protein sequence ID" value="KAK7087998.1"/>
    <property type="molecule type" value="Genomic_DNA"/>
</dbReference>
<comment type="similarity">
    <text evidence="1">Belongs to the sulfotransferase 1 family.</text>
</comment>
<evidence type="ECO:0000259" key="3">
    <source>
        <dbReference type="Pfam" id="PF00685"/>
    </source>
</evidence>
<dbReference type="InterPro" id="IPR027417">
    <property type="entry name" value="P-loop_NTPase"/>
</dbReference>
<dbReference type="Gene3D" id="3.40.50.300">
    <property type="entry name" value="P-loop containing nucleotide triphosphate hydrolases"/>
    <property type="match status" value="1"/>
</dbReference>
<protein>
    <recommendedName>
        <fullName evidence="3">Sulfotransferase domain-containing protein</fullName>
    </recommendedName>
</protein>
<dbReference type="GO" id="GO:0008146">
    <property type="term" value="F:sulfotransferase activity"/>
    <property type="evidence" value="ECO:0007669"/>
    <property type="project" value="InterPro"/>
</dbReference>
<dbReference type="AlphaFoldDB" id="A0AAN9AJC3"/>
<dbReference type="SUPFAM" id="SSF52540">
    <property type="entry name" value="P-loop containing nucleoside triphosphate hydrolases"/>
    <property type="match status" value="1"/>
</dbReference>
<keyword evidence="5" id="KW-1185">Reference proteome</keyword>